<proteinExistence type="predicted"/>
<dbReference type="GeneID" id="19951870"/>
<dbReference type="Proteomes" id="UP000030762">
    <property type="component" value="Unassembled WGS sequence"/>
</dbReference>
<reference evidence="1 2" key="1">
    <citation type="submission" date="2012-04" db="EMBL/GenBank/DDBJ databases">
        <title>The Genome Sequence of Saprolegnia declina VS20.</title>
        <authorList>
            <consortium name="The Broad Institute Genome Sequencing Platform"/>
            <person name="Russ C."/>
            <person name="Nusbaum C."/>
            <person name="Tyler B."/>
            <person name="van West P."/>
            <person name="Dieguez-Uribeondo J."/>
            <person name="de Bruijn I."/>
            <person name="Tripathy S."/>
            <person name="Jiang R."/>
            <person name="Young S.K."/>
            <person name="Zeng Q."/>
            <person name="Gargeya S."/>
            <person name="Fitzgerald M."/>
            <person name="Haas B."/>
            <person name="Abouelleil A."/>
            <person name="Alvarado L."/>
            <person name="Arachchi H.M."/>
            <person name="Berlin A."/>
            <person name="Chapman S.B."/>
            <person name="Goldberg J."/>
            <person name="Griggs A."/>
            <person name="Gujja S."/>
            <person name="Hansen M."/>
            <person name="Howarth C."/>
            <person name="Imamovic A."/>
            <person name="Larimer J."/>
            <person name="McCowen C."/>
            <person name="Montmayeur A."/>
            <person name="Murphy C."/>
            <person name="Neiman D."/>
            <person name="Pearson M."/>
            <person name="Priest M."/>
            <person name="Roberts A."/>
            <person name="Saif S."/>
            <person name="Shea T."/>
            <person name="Sisk P."/>
            <person name="Sykes S."/>
            <person name="Wortman J."/>
            <person name="Nusbaum C."/>
            <person name="Birren B."/>
        </authorList>
    </citation>
    <scope>NUCLEOTIDE SEQUENCE [LARGE SCALE GENOMIC DNA]</scope>
    <source>
        <strain evidence="1 2">VS20</strain>
    </source>
</reference>
<accession>T0QCD5</accession>
<dbReference type="RefSeq" id="XP_008615393.1">
    <property type="nucleotide sequence ID" value="XM_008617171.1"/>
</dbReference>
<dbReference type="VEuPathDB" id="FungiDB:SDRG_11143"/>
<sequence length="162" mass="17704">MRSRRWDRSVGQLEFSTKLLKLGTSVRQSVWTSVVSSTLHVFLEMLMLQVLSVKNVEKPGTFFIPQLKNGTGASSSDASMATISRSIFSNPAAALALTYGARIAISTRQRGCSDPTHITFVTPRLFSRIDHQCVGGRVPGSLLFATTGTELCFSMPYSDIVL</sequence>
<dbReference type="AlphaFoldDB" id="T0QCD5"/>
<keyword evidence="2" id="KW-1185">Reference proteome</keyword>
<dbReference type="InParanoid" id="T0QCD5"/>
<gene>
    <name evidence="1" type="ORF">SDRG_11143</name>
</gene>
<protein>
    <submittedName>
        <fullName evidence="1">Uncharacterized protein</fullName>
    </submittedName>
</protein>
<name>T0QCD5_SAPDV</name>
<dbReference type="EMBL" id="JH767170">
    <property type="protein sequence ID" value="EQC31220.1"/>
    <property type="molecule type" value="Genomic_DNA"/>
</dbReference>
<organism evidence="1 2">
    <name type="scientific">Saprolegnia diclina (strain VS20)</name>
    <dbReference type="NCBI Taxonomy" id="1156394"/>
    <lineage>
        <taxon>Eukaryota</taxon>
        <taxon>Sar</taxon>
        <taxon>Stramenopiles</taxon>
        <taxon>Oomycota</taxon>
        <taxon>Saprolegniomycetes</taxon>
        <taxon>Saprolegniales</taxon>
        <taxon>Saprolegniaceae</taxon>
        <taxon>Saprolegnia</taxon>
    </lineage>
</organism>
<evidence type="ECO:0000313" key="2">
    <source>
        <dbReference type="Proteomes" id="UP000030762"/>
    </source>
</evidence>
<evidence type="ECO:0000313" key="1">
    <source>
        <dbReference type="EMBL" id="EQC31220.1"/>
    </source>
</evidence>